<evidence type="ECO:0000256" key="1">
    <source>
        <dbReference type="SAM" id="Phobius"/>
    </source>
</evidence>
<proteinExistence type="predicted"/>
<dbReference type="Gramene" id="OB02G43310.1">
    <property type="protein sequence ID" value="OB02G43310.1"/>
    <property type="gene ID" value="OB02G43310"/>
</dbReference>
<dbReference type="Proteomes" id="UP000006038">
    <property type="component" value="Unassembled WGS sequence"/>
</dbReference>
<dbReference type="HOGENOM" id="CLU_2945403_0_0_1"/>
<dbReference type="AlphaFoldDB" id="J3LI64"/>
<accession>J3LI64</accession>
<sequence length="60" mass="7156">MLEQLKIKHVVIVTYYILFPSAIAYHQFYKLFLIMDIGNSRLFQILLKSNHIIKIDIFLS</sequence>
<evidence type="ECO:0000313" key="2">
    <source>
        <dbReference type="EnsemblPlants" id="OB02G43310.1"/>
    </source>
</evidence>
<organism evidence="2">
    <name type="scientific">Oryza brachyantha</name>
    <name type="common">malo sina</name>
    <dbReference type="NCBI Taxonomy" id="4533"/>
    <lineage>
        <taxon>Eukaryota</taxon>
        <taxon>Viridiplantae</taxon>
        <taxon>Streptophyta</taxon>
        <taxon>Embryophyta</taxon>
        <taxon>Tracheophyta</taxon>
        <taxon>Spermatophyta</taxon>
        <taxon>Magnoliopsida</taxon>
        <taxon>Liliopsida</taxon>
        <taxon>Poales</taxon>
        <taxon>Poaceae</taxon>
        <taxon>BOP clade</taxon>
        <taxon>Oryzoideae</taxon>
        <taxon>Oryzeae</taxon>
        <taxon>Oryzinae</taxon>
        <taxon>Oryza</taxon>
    </lineage>
</organism>
<keyword evidence="1" id="KW-1133">Transmembrane helix</keyword>
<feature type="transmembrane region" description="Helical" evidence="1">
    <location>
        <begin position="12"/>
        <end position="32"/>
    </location>
</feature>
<name>J3LI64_ORYBR</name>
<evidence type="ECO:0000313" key="3">
    <source>
        <dbReference type="Proteomes" id="UP000006038"/>
    </source>
</evidence>
<keyword evidence="1" id="KW-0472">Membrane</keyword>
<keyword evidence="1" id="KW-0812">Transmembrane</keyword>
<dbReference type="EnsemblPlants" id="OB02G43310.1">
    <property type="protein sequence ID" value="OB02G43310.1"/>
    <property type="gene ID" value="OB02G43310"/>
</dbReference>
<protein>
    <submittedName>
        <fullName evidence="2">Uncharacterized protein</fullName>
    </submittedName>
</protein>
<reference evidence="2" key="1">
    <citation type="submission" date="2013-04" db="UniProtKB">
        <authorList>
            <consortium name="EnsemblPlants"/>
        </authorList>
    </citation>
    <scope>IDENTIFICATION</scope>
</reference>
<keyword evidence="3" id="KW-1185">Reference proteome</keyword>